<dbReference type="Pfam" id="PF00905">
    <property type="entry name" value="Transpeptidase"/>
    <property type="match status" value="1"/>
</dbReference>
<dbReference type="InterPro" id="IPR050396">
    <property type="entry name" value="Glycosyltr_51/Transpeptidase"/>
</dbReference>
<comment type="similarity">
    <text evidence="2">In the C-terminal section; belongs to the transpeptidase family.</text>
</comment>
<keyword evidence="11" id="KW-0511">Multifunctional enzyme</keyword>
<dbReference type="SUPFAM" id="SSF56601">
    <property type="entry name" value="beta-lactamase/transpeptidase-like"/>
    <property type="match status" value="1"/>
</dbReference>
<keyword evidence="7 20" id="KW-0808">Transferase</keyword>
<dbReference type="Gene3D" id="1.10.3810.10">
    <property type="entry name" value="Biosynthetic peptidoglycan transglycosylase-like"/>
    <property type="match status" value="1"/>
</dbReference>
<evidence type="ECO:0000259" key="17">
    <source>
        <dbReference type="Pfam" id="PF00905"/>
    </source>
</evidence>
<keyword evidence="5" id="KW-0645">Protease</keyword>
<dbReference type="InterPro" id="IPR012338">
    <property type="entry name" value="Beta-lactam/transpept-like"/>
</dbReference>
<dbReference type="EC" id="2.4.1.-" evidence="20"/>
<organism evidence="20 21">
    <name type="scientific">Sphingomonas endophytica</name>
    <dbReference type="NCBI Taxonomy" id="869719"/>
    <lineage>
        <taxon>Bacteria</taxon>
        <taxon>Pseudomonadati</taxon>
        <taxon>Pseudomonadota</taxon>
        <taxon>Alphaproteobacteria</taxon>
        <taxon>Sphingomonadales</taxon>
        <taxon>Sphingomonadaceae</taxon>
        <taxon>Sphingomonas</taxon>
    </lineage>
</organism>
<gene>
    <name evidence="20" type="ORF">F4693_003587</name>
    <name evidence="19" type="ORF">FHS97_002243</name>
</gene>
<dbReference type="InterPro" id="IPR001460">
    <property type="entry name" value="PCN-bd_Tpept"/>
</dbReference>
<feature type="transmembrane region" description="Helical" evidence="16">
    <location>
        <begin position="68"/>
        <end position="89"/>
    </location>
</feature>
<dbReference type="GO" id="GO:0008658">
    <property type="term" value="F:penicillin binding"/>
    <property type="evidence" value="ECO:0007669"/>
    <property type="project" value="InterPro"/>
</dbReference>
<keyword evidence="8 20" id="KW-0378">Hydrolase</keyword>
<sequence length="717" mass="77497">MRPDPYDTGRVRYNHARGDTPGAPPEPLPSFGAWHEHAHDAASSYEPPRYDDGGDPPPRWRRIAWGKWIIRGLAASIVLFVLAVIWLAVTAPLSRSLKPPTPPSITLTAADGTPIARRGAIIGTPVDASTLPPHVREAFLAIEDRRFYSHWGIDPRGIARAAWANVGSGGVRQGGSTITQQLAKNAFLDSDRTAARKIREVMIAFWLEAWLSKDEILSRYLSNVYFGDNVYGITAASKHYFGRTPQKLNVGQAAMLAGLVKAPSRLAPTGNLKGARARQAVVVGAMVDAGFLTKAEAATVQPQRVLAARADTLPTGTYFADWVLPTAREVAGDSGTEATVKTTLDRGLQSTAERVVRQASLRGLQAAVVAMRPDGEVVAMVGGRDYKTSAFNRAVQAKRQPGSTFKLFVYLAALRAGLTPDDIRDDSPVEIAGWKPRNDDGRYLGPITLRRAFARSSNVVAARLTQEVGVRNVIKTARDLGITTPIPNEATIGLGTAEVSLLELTGAYAAIANGRYPVTPRGVEGNRSASWYEKIAGSDTAMPGKVRDEMRSLLGSSIRGTGRDANLPVDAFGKTGTSQGGRDGWFIGFAGNLVVGVWVGKDDSSPNPGLHGGGIPAQIWRQFMMSALHIPVVVEPEADEMGAPLDNMEEAVDRFGRVIDGAQPSIEDAVDRLRELGVELPEPPLPRQRVPVERYPEERGPPRDEDGGPYEDYDYRF</sequence>
<dbReference type="FunFam" id="1.10.3810.10:FF:000001">
    <property type="entry name" value="Penicillin-binding protein 1A"/>
    <property type="match status" value="1"/>
</dbReference>
<feature type="domain" description="Glycosyl transferase family 51" evidence="18">
    <location>
        <begin position="123"/>
        <end position="286"/>
    </location>
</feature>
<keyword evidence="16" id="KW-1133">Transmembrane helix</keyword>
<dbReference type="Gene3D" id="3.40.710.10">
    <property type="entry name" value="DD-peptidase/beta-lactamase superfamily"/>
    <property type="match status" value="1"/>
</dbReference>
<evidence type="ECO:0000313" key="21">
    <source>
        <dbReference type="Proteomes" id="UP000522313"/>
    </source>
</evidence>
<keyword evidence="16" id="KW-0472">Membrane</keyword>
<dbReference type="PANTHER" id="PTHR32282">
    <property type="entry name" value="BINDING PROTEIN TRANSPEPTIDASE, PUTATIVE-RELATED"/>
    <property type="match status" value="1"/>
</dbReference>
<dbReference type="InterPro" id="IPR036950">
    <property type="entry name" value="PBP_transglycosylase"/>
</dbReference>
<dbReference type="GO" id="GO:0009002">
    <property type="term" value="F:serine-type D-Ala-D-Ala carboxypeptidase activity"/>
    <property type="evidence" value="ECO:0007669"/>
    <property type="project" value="UniProtKB-EC"/>
</dbReference>
<reference evidence="20 21" key="2">
    <citation type="submission" date="2020-08" db="EMBL/GenBank/DDBJ databases">
        <title>The Agave Microbiome: Exploring the role of microbial communities in plant adaptations to desert environments.</title>
        <authorList>
            <person name="Partida-Martinez L.P."/>
        </authorList>
    </citation>
    <scope>NUCLEOTIDE SEQUENCE [LARGE SCALE GENOMIC DNA]</scope>
    <source>
        <strain evidence="20 21">AS3.13</strain>
    </source>
</reference>
<evidence type="ECO:0000313" key="22">
    <source>
        <dbReference type="Proteomes" id="UP000560131"/>
    </source>
</evidence>
<evidence type="ECO:0000256" key="9">
    <source>
        <dbReference type="ARBA" id="ARBA00022960"/>
    </source>
</evidence>
<evidence type="ECO:0000256" key="13">
    <source>
        <dbReference type="ARBA" id="ARBA00034000"/>
    </source>
</evidence>
<feature type="compositionally biased region" description="Basic and acidic residues" evidence="15">
    <location>
        <begin position="690"/>
        <end position="706"/>
    </location>
</feature>
<keyword evidence="9" id="KW-0133">Cell shape</keyword>
<evidence type="ECO:0000256" key="1">
    <source>
        <dbReference type="ARBA" id="ARBA00004752"/>
    </source>
</evidence>
<feature type="region of interest" description="Disordered" evidence="15">
    <location>
        <begin position="677"/>
        <end position="717"/>
    </location>
</feature>
<keyword evidence="6 20" id="KW-0328">Glycosyltransferase</keyword>
<dbReference type="GO" id="GO:0008955">
    <property type="term" value="F:peptidoglycan glycosyltransferase activity"/>
    <property type="evidence" value="ECO:0007669"/>
    <property type="project" value="UniProtKB-EC"/>
</dbReference>
<reference evidence="20 21" key="3">
    <citation type="submission" date="2020-08" db="EMBL/GenBank/DDBJ databases">
        <authorList>
            <person name="Partida-Martinez L."/>
            <person name="Huntemann M."/>
            <person name="Clum A."/>
            <person name="Wang J."/>
            <person name="Palaniappan K."/>
            <person name="Ritter S."/>
            <person name="Chen I.-M."/>
            <person name="Stamatis D."/>
            <person name="Reddy T."/>
            <person name="O'Malley R."/>
            <person name="Daum C."/>
            <person name="Shapiro N."/>
            <person name="Ivanova N."/>
            <person name="Kyrpides N."/>
            <person name="Woyke T."/>
        </authorList>
    </citation>
    <scope>NUCLEOTIDE SEQUENCE [LARGE SCALE GENOMIC DNA]</scope>
    <source>
        <strain evidence="20 21">AS3.13</strain>
    </source>
</reference>
<dbReference type="Proteomes" id="UP000560131">
    <property type="component" value="Unassembled WGS sequence"/>
</dbReference>
<dbReference type="EMBL" id="JACIJN010000006">
    <property type="protein sequence ID" value="MBB5726307.1"/>
    <property type="molecule type" value="Genomic_DNA"/>
</dbReference>
<reference evidence="19 22" key="1">
    <citation type="submission" date="2020-08" db="EMBL/GenBank/DDBJ databases">
        <title>Genomic Encyclopedia of Type Strains, Phase IV (KMG-IV): sequencing the most valuable type-strain genomes for metagenomic binning, comparative biology and taxonomic classification.</title>
        <authorList>
            <person name="Goeker M."/>
        </authorList>
    </citation>
    <scope>NUCLEOTIDE SEQUENCE [LARGE SCALE GENOMIC DNA]</scope>
    <source>
        <strain evidence="19 22">DSM 101535</strain>
    </source>
</reference>
<dbReference type="RefSeq" id="WP_184037221.1">
    <property type="nucleotide sequence ID" value="NZ_BAABAR010000020.1"/>
</dbReference>
<keyword evidence="12" id="KW-0961">Cell wall biogenesis/degradation</keyword>
<comment type="catalytic activity">
    <reaction evidence="13">
        <text>Preferential cleavage: (Ac)2-L-Lys-D-Ala-|-D-Ala. Also transpeptidation of peptidyl-alanyl moieties that are N-acyl substituents of D-alanine.</text>
        <dbReference type="EC" id="3.4.16.4"/>
    </reaction>
</comment>
<evidence type="ECO:0000256" key="8">
    <source>
        <dbReference type="ARBA" id="ARBA00022801"/>
    </source>
</evidence>
<dbReference type="AlphaFoldDB" id="A0A7X0MPB8"/>
<evidence type="ECO:0000256" key="4">
    <source>
        <dbReference type="ARBA" id="ARBA00022645"/>
    </source>
</evidence>
<keyword evidence="4" id="KW-0121">Carboxypeptidase</keyword>
<comment type="similarity">
    <text evidence="3">In the N-terminal section; belongs to the glycosyltransferase 51 family.</text>
</comment>
<evidence type="ECO:0000259" key="18">
    <source>
        <dbReference type="Pfam" id="PF00912"/>
    </source>
</evidence>
<dbReference type="EC" id="3.4.-.-" evidence="20"/>
<evidence type="ECO:0000256" key="15">
    <source>
        <dbReference type="SAM" id="MobiDB-lite"/>
    </source>
</evidence>
<dbReference type="GO" id="GO:0008360">
    <property type="term" value="P:regulation of cell shape"/>
    <property type="evidence" value="ECO:0007669"/>
    <property type="project" value="UniProtKB-KW"/>
</dbReference>
<evidence type="ECO:0000256" key="2">
    <source>
        <dbReference type="ARBA" id="ARBA00007090"/>
    </source>
</evidence>
<feature type="compositionally biased region" description="Basic and acidic residues" evidence="15">
    <location>
        <begin position="1"/>
        <end position="10"/>
    </location>
</feature>
<dbReference type="GO" id="GO:0006508">
    <property type="term" value="P:proteolysis"/>
    <property type="evidence" value="ECO:0007669"/>
    <property type="project" value="UniProtKB-KW"/>
</dbReference>
<name>A0A7X0MPB8_9SPHN</name>
<dbReference type="Proteomes" id="UP000522313">
    <property type="component" value="Unassembled WGS sequence"/>
</dbReference>
<evidence type="ECO:0000256" key="5">
    <source>
        <dbReference type="ARBA" id="ARBA00022670"/>
    </source>
</evidence>
<evidence type="ECO:0000256" key="11">
    <source>
        <dbReference type="ARBA" id="ARBA00023268"/>
    </source>
</evidence>
<protein>
    <submittedName>
        <fullName evidence="20">Penicillin-binding protein 1A</fullName>
        <ecNumber evidence="20">2.4.1.-</ecNumber>
        <ecNumber evidence="20">3.4.-.-</ecNumber>
    </submittedName>
</protein>
<dbReference type="Pfam" id="PF00912">
    <property type="entry name" value="Transgly"/>
    <property type="match status" value="1"/>
</dbReference>
<comment type="catalytic activity">
    <reaction evidence="14">
        <text>[GlcNAc-(1-&gt;4)-Mur2Ac(oyl-L-Ala-gamma-D-Glu-L-Lys-D-Ala-D-Ala)](n)-di-trans,octa-cis-undecaprenyl diphosphate + beta-D-GlcNAc-(1-&gt;4)-Mur2Ac(oyl-L-Ala-gamma-D-Glu-L-Lys-D-Ala-D-Ala)-di-trans,octa-cis-undecaprenyl diphosphate = [GlcNAc-(1-&gt;4)-Mur2Ac(oyl-L-Ala-gamma-D-Glu-L-Lys-D-Ala-D-Ala)](n+1)-di-trans,octa-cis-undecaprenyl diphosphate + di-trans,octa-cis-undecaprenyl diphosphate + H(+)</text>
        <dbReference type="Rhea" id="RHEA:23708"/>
        <dbReference type="Rhea" id="RHEA-COMP:9602"/>
        <dbReference type="Rhea" id="RHEA-COMP:9603"/>
        <dbReference type="ChEBI" id="CHEBI:15378"/>
        <dbReference type="ChEBI" id="CHEBI:58405"/>
        <dbReference type="ChEBI" id="CHEBI:60033"/>
        <dbReference type="ChEBI" id="CHEBI:78435"/>
        <dbReference type="EC" id="2.4.99.28"/>
    </reaction>
</comment>
<comment type="pathway">
    <text evidence="1">Cell wall biogenesis; peptidoglycan biosynthesis.</text>
</comment>
<proteinExistence type="inferred from homology"/>
<dbReference type="UniPathway" id="UPA00219"/>
<evidence type="ECO:0000256" key="7">
    <source>
        <dbReference type="ARBA" id="ARBA00022679"/>
    </source>
</evidence>
<evidence type="ECO:0000256" key="3">
    <source>
        <dbReference type="ARBA" id="ARBA00007739"/>
    </source>
</evidence>
<dbReference type="GO" id="GO:0030288">
    <property type="term" value="C:outer membrane-bounded periplasmic space"/>
    <property type="evidence" value="ECO:0007669"/>
    <property type="project" value="TreeGrafter"/>
</dbReference>
<feature type="domain" description="Penicillin-binding protein transpeptidase" evidence="17">
    <location>
        <begin position="367"/>
        <end position="591"/>
    </location>
</feature>
<dbReference type="InterPro" id="IPR023346">
    <property type="entry name" value="Lysozyme-like_dom_sf"/>
</dbReference>
<keyword evidence="22" id="KW-1185">Reference proteome</keyword>
<evidence type="ECO:0000256" key="6">
    <source>
        <dbReference type="ARBA" id="ARBA00022676"/>
    </source>
</evidence>
<evidence type="ECO:0000256" key="12">
    <source>
        <dbReference type="ARBA" id="ARBA00023316"/>
    </source>
</evidence>
<evidence type="ECO:0000313" key="20">
    <source>
        <dbReference type="EMBL" id="MBB6506582.1"/>
    </source>
</evidence>
<dbReference type="GO" id="GO:0071555">
    <property type="term" value="P:cell wall organization"/>
    <property type="evidence" value="ECO:0007669"/>
    <property type="project" value="UniProtKB-KW"/>
</dbReference>
<accession>A0A7X0MPB8</accession>
<keyword evidence="10" id="KW-0573">Peptidoglycan synthesis</keyword>
<comment type="caution">
    <text evidence="20">The sequence shown here is derived from an EMBL/GenBank/DDBJ whole genome shotgun (WGS) entry which is preliminary data.</text>
</comment>
<dbReference type="NCBIfam" id="TIGR02074">
    <property type="entry name" value="PBP_1a_fam"/>
    <property type="match status" value="1"/>
</dbReference>
<dbReference type="PANTHER" id="PTHR32282:SF33">
    <property type="entry name" value="PEPTIDOGLYCAN GLYCOSYLTRANSFERASE"/>
    <property type="match status" value="1"/>
</dbReference>
<feature type="compositionally biased region" description="Acidic residues" evidence="15">
    <location>
        <begin position="707"/>
        <end position="717"/>
    </location>
</feature>
<dbReference type="InterPro" id="IPR001264">
    <property type="entry name" value="Glyco_trans_51"/>
</dbReference>
<feature type="region of interest" description="Disordered" evidence="15">
    <location>
        <begin position="1"/>
        <end position="33"/>
    </location>
</feature>
<evidence type="ECO:0000313" key="19">
    <source>
        <dbReference type="EMBL" id="MBB5726307.1"/>
    </source>
</evidence>
<dbReference type="SUPFAM" id="SSF53955">
    <property type="entry name" value="Lysozyme-like"/>
    <property type="match status" value="1"/>
</dbReference>
<evidence type="ECO:0000256" key="10">
    <source>
        <dbReference type="ARBA" id="ARBA00022984"/>
    </source>
</evidence>
<evidence type="ECO:0000256" key="14">
    <source>
        <dbReference type="ARBA" id="ARBA00049902"/>
    </source>
</evidence>
<keyword evidence="16" id="KW-0812">Transmembrane</keyword>
<dbReference type="EMBL" id="JACHBT010000027">
    <property type="protein sequence ID" value="MBB6506582.1"/>
    <property type="molecule type" value="Genomic_DNA"/>
</dbReference>
<dbReference type="GO" id="GO:0009252">
    <property type="term" value="P:peptidoglycan biosynthetic process"/>
    <property type="evidence" value="ECO:0007669"/>
    <property type="project" value="UniProtKB-UniPathway"/>
</dbReference>
<evidence type="ECO:0000256" key="16">
    <source>
        <dbReference type="SAM" id="Phobius"/>
    </source>
</evidence>